<feature type="compositionally biased region" description="Low complexity" evidence="1">
    <location>
        <begin position="178"/>
        <end position="191"/>
    </location>
</feature>
<accession>A0A0P0XRD1</accession>
<dbReference type="PaxDb" id="39947-A0A0P0XRD1"/>
<name>A0A0P0XRD1_ORYSJ</name>
<dbReference type="Gramene" id="Os10t0136950-00">
    <property type="protein sequence ID" value="Os10t0136950-00"/>
    <property type="gene ID" value="Os10g0136950"/>
</dbReference>
<organism evidence="2 3">
    <name type="scientific">Oryza sativa subsp. japonica</name>
    <name type="common">Rice</name>
    <dbReference type="NCBI Taxonomy" id="39947"/>
    <lineage>
        <taxon>Eukaryota</taxon>
        <taxon>Viridiplantae</taxon>
        <taxon>Streptophyta</taxon>
        <taxon>Embryophyta</taxon>
        <taxon>Tracheophyta</taxon>
        <taxon>Spermatophyta</taxon>
        <taxon>Magnoliopsida</taxon>
        <taxon>Liliopsida</taxon>
        <taxon>Poales</taxon>
        <taxon>Poaceae</taxon>
        <taxon>BOP clade</taxon>
        <taxon>Oryzoideae</taxon>
        <taxon>Oryzeae</taxon>
        <taxon>Oryzinae</taxon>
        <taxon>Oryza</taxon>
        <taxon>Oryza sativa</taxon>
    </lineage>
</organism>
<reference evidence="2 3" key="3">
    <citation type="journal article" date="2013" name="Rice">
        <title>Improvement of the Oryza sativa Nipponbare reference genome using next generation sequence and optical map data.</title>
        <authorList>
            <person name="Kawahara Y."/>
            <person name="de la Bastide M."/>
            <person name="Hamilton J.P."/>
            <person name="Kanamori H."/>
            <person name="McCombie W.R."/>
            <person name="Ouyang S."/>
            <person name="Schwartz D.C."/>
            <person name="Tanaka T."/>
            <person name="Wu J."/>
            <person name="Zhou S."/>
            <person name="Childs K.L."/>
            <person name="Davidson R.M."/>
            <person name="Lin H."/>
            <person name="Quesada-Ocampo L."/>
            <person name="Vaillancourt B."/>
            <person name="Sakai H."/>
            <person name="Lee S.S."/>
            <person name="Kim J."/>
            <person name="Numa H."/>
            <person name="Itoh T."/>
            <person name="Buell C.R."/>
            <person name="Matsumoto T."/>
        </authorList>
    </citation>
    <scope>NUCLEOTIDE SEQUENCE [LARGE SCALE GENOMIC DNA]</scope>
    <source>
        <strain evidence="3">cv. Nipponbare</strain>
    </source>
</reference>
<proteinExistence type="predicted"/>
<protein>
    <submittedName>
        <fullName evidence="2">Os10g0136950 protein</fullName>
    </submittedName>
</protein>
<evidence type="ECO:0000256" key="1">
    <source>
        <dbReference type="SAM" id="MobiDB-lite"/>
    </source>
</evidence>
<dbReference type="eggNOG" id="ENOG502R4XX">
    <property type="taxonomic scope" value="Eukaryota"/>
</dbReference>
<dbReference type="Proteomes" id="UP000059680">
    <property type="component" value="Chromosome 10"/>
</dbReference>
<evidence type="ECO:0000313" key="2">
    <source>
        <dbReference type="EMBL" id="BAT09819.1"/>
    </source>
</evidence>
<sequence length="223" mass="23461">MANEYARINKSKDQEWSRSEDEIAPSAGLRCVEASEHLCVVAGHAHQGNIEGATAESAVNVAVVVGGGTERRLVPDDLLLAVYLRRNAHPAVVAGVGVPEDDLVLLPVQEEDAAMAASAEHPLFADLVLAEPHREALPWDEIPRIHHGPEEGEAEVVGKDADDGGIPVVAGAEAAVEGGVGDEAAPAVADEGGAGERGGQRREAEEDLGEEVVVVRQGHRRRR</sequence>
<gene>
    <name evidence="2" type="ordered locus">Os10g0136950</name>
    <name evidence="2" type="ORF">OSNPB_100136950</name>
</gene>
<feature type="region of interest" description="Disordered" evidence="1">
    <location>
        <begin position="178"/>
        <end position="223"/>
    </location>
</feature>
<evidence type="ECO:0000313" key="3">
    <source>
        <dbReference type="Proteomes" id="UP000059680"/>
    </source>
</evidence>
<reference evidence="3" key="1">
    <citation type="journal article" date="2005" name="Nature">
        <title>The map-based sequence of the rice genome.</title>
        <authorList>
            <consortium name="International rice genome sequencing project (IRGSP)"/>
            <person name="Matsumoto T."/>
            <person name="Wu J."/>
            <person name="Kanamori H."/>
            <person name="Katayose Y."/>
            <person name="Fujisawa M."/>
            <person name="Namiki N."/>
            <person name="Mizuno H."/>
            <person name="Yamamoto K."/>
            <person name="Antonio B.A."/>
            <person name="Baba T."/>
            <person name="Sakata K."/>
            <person name="Nagamura Y."/>
            <person name="Aoki H."/>
            <person name="Arikawa K."/>
            <person name="Arita K."/>
            <person name="Bito T."/>
            <person name="Chiden Y."/>
            <person name="Fujitsuka N."/>
            <person name="Fukunaka R."/>
            <person name="Hamada M."/>
            <person name="Harada C."/>
            <person name="Hayashi A."/>
            <person name="Hijishita S."/>
            <person name="Honda M."/>
            <person name="Hosokawa S."/>
            <person name="Ichikawa Y."/>
            <person name="Idonuma A."/>
            <person name="Iijima M."/>
            <person name="Ikeda M."/>
            <person name="Ikeno M."/>
            <person name="Ito K."/>
            <person name="Ito S."/>
            <person name="Ito T."/>
            <person name="Ito Y."/>
            <person name="Ito Y."/>
            <person name="Iwabuchi A."/>
            <person name="Kamiya K."/>
            <person name="Karasawa W."/>
            <person name="Kurita K."/>
            <person name="Katagiri S."/>
            <person name="Kikuta A."/>
            <person name="Kobayashi H."/>
            <person name="Kobayashi N."/>
            <person name="Machita K."/>
            <person name="Maehara T."/>
            <person name="Masukawa M."/>
            <person name="Mizubayashi T."/>
            <person name="Mukai Y."/>
            <person name="Nagasaki H."/>
            <person name="Nagata Y."/>
            <person name="Naito S."/>
            <person name="Nakashima M."/>
            <person name="Nakama Y."/>
            <person name="Nakamichi Y."/>
            <person name="Nakamura M."/>
            <person name="Meguro A."/>
            <person name="Negishi M."/>
            <person name="Ohta I."/>
            <person name="Ohta T."/>
            <person name="Okamoto M."/>
            <person name="Ono N."/>
            <person name="Saji S."/>
            <person name="Sakaguchi M."/>
            <person name="Sakai K."/>
            <person name="Shibata M."/>
            <person name="Shimokawa T."/>
            <person name="Song J."/>
            <person name="Takazaki Y."/>
            <person name="Terasawa K."/>
            <person name="Tsugane M."/>
            <person name="Tsuji K."/>
            <person name="Ueda S."/>
            <person name="Waki K."/>
            <person name="Yamagata H."/>
            <person name="Yamamoto M."/>
            <person name="Yamamoto S."/>
            <person name="Yamane H."/>
            <person name="Yoshiki S."/>
            <person name="Yoshihara R."/>
            <person name="Yukawa K."/>
            <person name="Zhong H."/>
            <person name="Yano M."/>
            <person name="Yuan Q."/>
            <person name="Ouyang S."/>
            <person name="Liu J."/>
            <person name="Jones K.M."/>
            <person name="Gansberger K."/>
            <person name="Moffat K."/>
            <person name="Hill J."/>
            <person name="Bera J."/>
            <person name="Fadrosh D."/>
            <person name="Jin S."/>
            <person name="Johri S."/>
            <person name="Kim M."/>
            <person name="Overton L."/>
            <person name="Reardon M."/>
            <person name="Tsitrin T."/>
            <person name="Vuong H."/>
            <person name="Weaver B."/>
            <person name="Ciecko A."/>
            <person name="Tallon L."/>
            <person name="Jackson J."/>
            <person name="Pai G."/>
            <person name="Aken S.V."/>
            <person name="Utterback T."/>
            <person name="Reidmuller S."/>
            <person name="Feldblyum T."/>
            <person name="Hsiao J."/>
            <person name="Zismann V."/>
            <person name="Iobst S."/>
            <person name="de Vazeille A.R."/>
            <person name="Buell C.R."/>
            <person name="Ying K."/>
            <person name="Li Y."/>
            <person name="Lu T."/>
            <person name="Huang Y."/>
            <person name="Zhao Q."/>
            <person name="Feng Q."/>
            <person name="Zhang L."/>
            <person name="Zhu J."/>
            <person name="Weng Q."/>
            <person name="Mu J."/>
            <person name="Lu Y."/>
            <person name="Fan D."/>
            <person name="Liu Y."/>
            <person name="Guan J."/>
            <person name="Zhang Y."/>
            <person name="Yu S."/>
            <person name="Liu X."/>
            <person name="Zhang Y."/>
            <person name="Hong G."/>
            <person name="Han B."/>
            <person name="Choisne N."/>
            <person name="Demange N."/>
            <person name="Orjeda G."/>
            <person name="Samain S."/>
            <person name="Cattolico L."/>
            <person name="Pelletier E."/>
            <person name="Couloux A."/>
            <person name="Segurens B."/>
            <person name="Wincker P."/>
            <person name="D'Hont A."/>
            <person name="Scarpelli C."/>
            <person name="Weissenbach J."/>
            <person name="Salanoubat M."/>
            <person name="Quetier F."/>
            <person name="Yu Y."/>
            <person name="Kim H.R."/>
            <person name="Rambo T."/>
            <person name="Currie J."/>
            <person name="Collura K."/>
            <person name="Luo M."/>
            <person name="Yang T."/>
            <person name="Ammiraju J.S.S."/>
            <person name="Engler F."/>
            <person name="Soderlund C."/>
            <person name="Wing R.A."/>
            <person name="Palmer L.E."/>
            <person name="de la Bastide M."/>
            <person name="Spiegel L."/>
            <person name="Nascimento L."/>
            <person name="Zutavern T."/>
            <person name="O'Shaughnessy A."/>
            <person name="Dike S."/>
            <person name="Dedhia N."/>
            <person name="Preston R."/>
            <person name="Balija V."/>
            <person name="McCombie W.R."/>
            <person name="Chow T."/>
            <person name="Chen H."/>
            <person name="Chung M."/>
            <person name="Chen C."/>
            <person name="Shaw J."/>
            <person name="Wu H."/>
            <person name="Hsiao K."/>
            <person name="Chao Y."/>
            <person name="Chu M."/>
            <person name="Cheng C."/>
            <person name="Hour A."/>
            <person name="Lee P."/>
            <person name="Lin S."/>
            <person name="Lin Y."/>
            <person name="Liou J."/>
            <person name="Liu S."/>
            <person name="Hsing Y."/>
            <person name="Raghuvanshi S."/>
            <person name="Mohanty A."/>
            <person name="Bharti A.K."/>
            <person name="Gaur A."/>
            <person name="Gupta V."/>
            <person name="Kumar D."/>
            <person name="Ravi V."/>
            <person name="Vij S."/>
            <person name="Kapur A."/>
            <person name="Khurana P."/>
            <person name="Khurana P."/>
            <person name="Khurana J.P."/>
            <person name="Tyagi A.K."/>
            <person name="Gaikwad K."/>
            <person name="Singh A."/>
            <person name="Dalal V."/>
            <person name="Srivastava S."/>
            <person name="Dixit A."/>
            <person name="Pal A.K."/>
            <person name="Ghazi I.A."/>
            <person name="Yadav M."/>
            <person name="Pandit A."/>
            <person name="Bhargava A."/>
            <person name="Sureshbabu K."/>
            <person name="Batra K."/>
            <person name="Sharma T.R."/>
            <person name="Mohapatra T."/>
            <person name="Singh N.K."/>
            <person name="Messing J."/>
            <person name="Nelson A.B."/>
            <person name="Fuks G."/>
            <person name="Kavchok S."/>
            <person name="Keizer G."/>
            <person name="Linton E."/>
            <person name="Llaca V."/>
            <person name="Song R."/>
            <person name="Tanyolac B."/>
            <person name="Young S."/>
            <person name="Ho-Il K."/>
            <person name="Hahn J.H."/>
            <person name="Sangsakoo G."/>
            <person name="Vanavichit A."/>
            <person name="de Mattos Luiz.A.T."/>
            <person name="Zimmer P.D."/>
            <person name="Malone G."/>
            <person name="Dellagostin O."/>
            <person name="de Oliveira A.C."/>
            <person name="Bevan M."/>
            <person name="Bancroft I."/>
            <person name="Minx P."/>
            <person name="Cordum H."/>
            <person name="Wilson R."/>
            <person name="Cheng Z."/>
            <person name="Jin W."/>
            <person name="Jiang J."/>
            <person name="Leong S.A."/>
            <person name="Iwama H."/>
            <person name="Gojobori T."/>
            <person name="Itoh T."/>
            <person name="Niimura Y."/>
            <person name="Fujii Y."/>
            <person name="Habara T."/>
            <person name="Sakai H."/>
            <person name="Sato Y."/>
            <person name="Wilson G."/>
            <person name="Kumar K."/>
            <person name="McCouch S."/>
            <person name="Juretic N."/>
            <person name="Hoen D."/>
            <person name="Wright S."/>
            <person name="Bruskiewich R."/>
            <person name="Bureau T."/>
            <person name="Miyao A."/>
            <person name="Hirochika H."/>
            <person name="Nishikawa T."/>
            <person name="Kadowaki K."/>
            <person name="Sugiura M."/>
            <person name="Burr B."/>
            <person name="Sasaki T."/>
        </authorList>
    </citation>
    <scope>NUCLEOTIDE SEQUENCE [LARGE SCALE GENOMIC DNA]</scope>
    <source>
        <strain evidence="3">cv. Nipponbare</strain>
    </source>
</reference>
<keyword evidence="3" id="KW-1185">Reference proteome</keyword>
<dbReference type="EMBL" id="AP014966">
    <property type="protein sequence ID" value="BAT09819.1"/>
    <property type="molecule type" value="Genomic_DNA"/>
</dbReference>
<dbReference type="InParanoid" id="A0A0P0XRD1"/>
<feature type="region of interest" description="Disordered" evidence="1">
    <location>
        <begin position="1"/>
        <end position="20"/>
    </location>
</feature>
<feature type="compositionally biased region" description="Basic and acidic residues" evidence="1">
    <location>
        <begin position="10"/>
        <end position="20"/>
    </location>
</feature>
<dbReference type="FunCoup" id="A0A0P0XRD1">
    <property type="interactions" value="126"/>
</dbReference>
<dbReference type="AlphaFoldDB" id="A0A0P0XRD1"/>
<reference evidence="2 3" key="2">
    <citation type="journal article" date="2013" name="Plant Cell Physiol.">
        <title>Rice Annotation Project Database (RAP-DB): an integrative and interactive database for rice genomics.</title>
        <authorList>
            <person name="Sakai H."/>
            <person name="Lee S.S."/>
            <person name="Tanaka T."/>
            <person name="Numa H."/>
            <person name="Kim J."/>
            <person name="Kawahara Y."/>
            <person name="Wakimoto H."/>
            <person name="Yang C.C."/>
            <person name="Iwamoto M."/>
            <person name="Abe T."/>
            <person name="Yamada Y."/>
            <person name="Muto A."/>
            <person name="Inokuchi H."/>
            <person name="Ikemura T."/>
            <person name="Matsumoto T."/>
            <person name="Sasaki T."/>
            <person name="Itoh T."/>
        </authorList>
    </citation>
    <scope>NUCLEOTIDE SEQUENCE [LARGE SCALE GENOMIC DNA]</scope>
    <source>
        <strain evidence="3">cv. Nipponbare</strain>
    </source>
</reference>